<gene>
    <name evidence="5" type="ORF">JK634_07615</name>
</gene>
<evidence type="ECO:0000313" key="6">
    <source>
        <dbReference type="Proteomes" id="UP000623681"/>
    </source>
</evidence>
<keyword evidence="3" id="KW-0804">Transcription</keyword>
<dbReference type="CDD" id="cd01106">
    <property type="entry name" value="HTH_TipAL-Mta"/>
    <property type="match status" value="1"/>
</dbReference>
<evidence type="ECO:0000313" key="5">
    <source>
        <dbReference type="EMBL" id="MBL4931667.1"/>
    </source>
</evidence>
<dbReference type="PANTHER" id="PTHR30204:SF94">
    <property type="entry name" value="HEAVY METAL-DEPENDENT TRANSCRIPTIONAL REGULATOR HI_0293-RELATED"/>
    <property type="match status" value="1"/>
</dbReference>
<evidence type="ECO:0000256" key="3">
    <source>
        <dbReference type="ARBA" id="ARBA00023163"/>
    </source>
</evidence>
<dbReference type="GO" id="GO:0003700">
    <property type="term" value="F:DNA-binding transcription factor activity"/>
    <property type="evidence" value="ECO:0007669"/>
    <property type="project" value="InterPro"/>
</dbReference>
<evidence type="ECO:0000259" key="4">
    <source>
        <dbReference type="PROSITE" id="PS50937"/>
    </source>
</evidence>
<reference evidence="5" key="1">
    <citation type="submission" date="2021-01" db="EMBL/GenBank/DDBJ databases">
        <title>Genome public.</title>
        <authorList>
            <person name="Liu C."/>
            <person name="Sun Q."/>
        </authorList>
    </citation>
    <scope>NUCLEOTIDE SEQUENCE</scope>
    <source>
        <strain evidence="5">YIM B02565</strain>
    </source>
</reference>
<dbReference type="InterPro" id="IPR047057">
    <property type="entry name" value="MerR_fam"/>
</dbReference>
<comment type="caution">
    <text evidence="5">The sequence shown here is derived from an EMBL/GenBank/DDBJ whole genome shotgun (WGS) entry which is preliminary data.</text>
</comment>
<accession>A0A937FG57</accession>
<dbReference type="Gene3D" id="3.40.50.150">
    <property type="entry name" value="Vaccinia Virus protein VP39"/>
    <property type="match status" value="1"/>
</dbReference>
<protein>
    <submittedName>
        <fullName evidence="5">Methyltransferase domain-containing protein</fullName>
    </submittedName>
</protein>
<dbReference type="Pfam" id="PF08241">
    <property type="entry name" value="Methyltransf_11"/>
    <property type="match status" value="1"/>
</dbReference>
<dbReference type="Gene3D" id="1.10.1660.10">
    <property type="match status" value="1"/>
</dbReference>
<dbReference type="InterPro" id="IPR029063">
    <property type="entry name" value="SAM-dependent_MTases_sf"/>
</dbReference>
<dbReference type="CDD" id="cd02440">
    <property type="entry name" value="AdoMet_MTases"/>
    <property type="match status" value="1"/>
</dbReference>
<keyword evidence="1" id="KW-0805">Transcription regulation</keyword>
<keyword evidence="5" id="KW-0489">Methyltransferase</keyword>
<dbReference type="InterPro" id="IPR013216">
    <property type="entry name" value="Methyltransf_11"/>
</dbReference>
<dbReference type="AlphaFoldDB" id="A0A937FG57"/>
<name>A0A937FG57_9CLOT</name>
<dbReference type="SMART" id="SM00422">
    <property type="entry name" value="HTH_MERR"/>
    <property type="match status" value="1"/>
</dbReference>
<dbReference type="GO" id="GO:0008757">
    <property type="term" value="F:S-adenosylmethionine-dependent methyltransferase activity"/>
    <property type="evidence" value="ECO:0007669"/>
    <property type="project" value="InterPro"/>
</dbReference>
<dbReference type="Proteomes" id="UP000623681">
    <property type="component" value="Unassembled WGS sequence"/>
</dbReference>
<dbReference type="SUPFAM" id="SSF53335">
    <property type="entry name" value="S-adenosyl-L-methionine-dependent methyltransferases"/>
    <property type="match status" value="1"/>
</dbReference>
<dbReference type="InterPro" id="IPR009061">
    <property type="entry name" value="DNA-bd_dom_put_sf"/>
</dbReference>
<keyword evidence="6" id="KW-1185">Reference proteome</keyword>
<dbReference type="GO" id="GO:0032259">
    <property type="term" value="P:methylation"/>
    <property type="evidence" value="ECO:0007669"/>
    <property type="project" value="UniProtKB-KW"/>
</dbReference>
<dbReference type="EMBL" id="JAESWA010000022">
    <property type="protein sequence ID" value="MBL4931667.1"/>
    <property type="molecule type" value="Genomic_DNA"/>
</dbReference>
<dbReference type="PANTHER" id="PTHR30204">
    <property type="entry name" value="REDOX-CYCLING DRUG-SENSING TRANSCRIPTIONAL ACTIVATOR SOXR"/>
    <property type="match status" value="1"/>
</dbReference>
<dbReference type="GO" id="GO:0003677">
    <property type="term" value="F:DNA binding"/>
    <property type="evidence" value="ECO:0007669"/>
    <property type="project" value="UniProtKB-KW"/>
</dbReference>
<dbReference type="Pfam" id="PF13411">
    <property type="entry name" value="MerR_1"/>
    <property type="match status" value="1"/>
</dbReference>
<keyword evidence="2" id="KW-0238">DNA-binding</keyword>
<proteinExistence type="predicted"/>
<dbReference type="RefSeq" id="WP_202767054.1">
    <property type="nucleotide sequence ID" value="NZ_JAESWA010000022.1"/>
</dbReference>
<evidence type="ECO:0000256" key="2">
    <source>
        <dbReference type="ARBA" id="ARBA00023125"/>
    </source>
</evidence>
<organism evidence="5 6">
    <name type="scientific">Clostridium paridis</name>
    <dbReference type="NCBI Taxonomy" id="2803863"/>
    <lineage>
        <taxon>Bacteria</taxon>
        <taxon>Bacillati</taxon>
        <taxon>Bacillota</taxon>
        <taxon>Clostridia</taxon>
        <taxon>Eubacteriales</taxon>
        <taxon>Clostridiaceae</taxon>
        <taxon>Clostridium</taxon>
    </lineage>
</organism>
<sequence>MSTEYSIKKVAKLFNISTNKIRFYEEKGLLSPKRNLENEYRKFNSQDIIKLQAILLYRSIGIPIDQIKELINNNNKMNFLNHFNNQWQVVNNEIQRLNVIRESLEEVLDNIYESKTNEITTDFLEIVEKGNKINNIKDNWKDKWDFNEWARRYDVFIKEDKGNLNIYKNYEFILEDVYNKAINTEHIAKNILEIGVGTGNLASKFLNKDINIIGIDQSREMLAVAKEKFPRLKVRLGEFLKIPYSDKYFDVIVSTYAFHHLNNQEKCIAIVEMLRVLKDNGKIVIGDLMFRDGKEEQDVLKNLDSREIEIIKDEYYSHIDFLEKEFIKYNRKLNYTKIDNLNYIIEVK</sequence>
<evidence type="ECO:0000256" key="1">
    <source>
        <dbReference type="ARBA" id="ARBA00023015"/>
    </source>
</evidence>
<feature type="domain" description="HTH merR-type" evidence="4">
    <location>
        <begin position="4"/>
        <end position="73"/>
    </location>
</feature>
<dbReference type="PROSITE" id="PS50937">
    <property type="entry name" value="HTH_MERR_2"/>
    <property type="match status" value="1"/>
</dbReference>
<dbReference type="SUPFAM" id="SSF46955">
    <property type="entry name" value="Putative DNA-binding domain"/>
    <property type="match status" value="1"/>
</dbReference>
<dbReference type="InterPro" id="IPR000551">
    <property type="entry name" value="MerR-type_HTH_dom"/>
</dbReference>
<keyword evidence="5" id="KW-0808">Transferase</keyword>